<name>A0AAD9M3Y8_9PEZI</name>
<evidence type="ECO:0000313" key="2">
    <source>
        <dbReference type="EMBL" id="KAK2028185.1"/>
    </source>
</evidence>
<keyword evidence="3" id="KW-1185">Reference proteome</keyword>
<comment type="caution">
    <text evidence="2">The sequence shown here is derived from an EMBL/GenBank/DDBJ whole genome shotgun (WGS) entry which is preliminary data.</text>
</comment>
<feature type="compositionally biased region" description="Polar residues" evidence="1">
    <location>
        <begin position="26"/>
        <end position="40"/>
    </location>
</feature>
<feature type="region of interest" description="Disordered" evidence="1">
    <location>
        <begin position="1"/>
        <end position="50"/>
    </location>
</feature>
<organism evidence="2 3">
    <name type="scientific">Colletotrichum zoysiae</name>
    <dbReference type="NCBI Taxonomy" id="1216348"/>
    <lineage>
        <taxon>Eukaryota</taxon>
        <taxon>Fungi</taxon>
        <taxon>Dikarya</taxon>
        <taxon>Ascomycota</taxon>
        <taxon>Pezizomycotina</taxon>
        <taxon>Sordariomycetes</taxon>
        <taxon>Hypocreomycetidae</taxon>
        <taxon>Glomerellales</taxon>
        <taxon>Glomerellaceae</taxon>
        <taxon>Colletotrichum</taxon>
        <taxon>Colletotrichum graminicola species complex</taxon>
    </lineage>
</organism>
<dbReference type="Proteomes" id="UP001232148">
    <property type="component" value="Unassembled WGS sequence"/>
</dbReference>
<reference evidence="2" key="1">
    <citation type="submission" date="2021-06" db="EMBL/GenBank/DDBJ databases">
        <title>Comparative genomics, transcriptomics and evolutionary studies reveal genomic signatures of adaptation to plant cell wall in hemibiotrophic fungi.</title>
        <authorList>
            <consortium name="DOE Joint Genome Institute"/>
            <person name="Baroncelli R."/>
            <person name="Diaz J.F."/>
            <person name="Benocci T."/>
            <person name="Peng M."/>
            <person name="Battaglia E."/>
            <person name="Haridas S."/>
            <person name="Andreopoulos W."/>
            <person name="Labutti K."/>
            <person name="Pangilinan J."/>
            <person name="Floch G.L."/>
            <person name="Makela M.R."/>
            <person name="Henrissat B."/>
            <person name="Grigoriev I.V."/>
            <person name="Crouch J.A."/>
            <person name="De Vries R.P."/>
            <person name="Sukno S.A."/>
            <person name="Thon M.R."/>
        </authorList>
    </citation>
    <scope>NUCLEOTIDE SEQUENCE</scope>
    <source>
        <strain evidence="2">MAFF235873</strain>
    </source>
</reference>
<evidence type="ECO:0000256" key="1">
    <source>
        <dbReference type="SAM" id="MobiDB-lite"/>
    </source>
</evidence>
<feature type="compositionally biased region" description="Basic and acidic residues" evidence="1">
    <location>
        <begin position="9"/>
        <end position="24"/>
    </location>
</feature>
<proteinExistence type="predicted"/>
<dbReference type="AlphaFoldDB" id="A0AAD9M3Y8"/>
<feature type="non-terminal residue" evidence="2">
    <location>
        <position position="92"/>
    </location>
</feature>
<gene>
    <name evidence="2" type="ORF">LX32DRAFT_640199</name>
</gene>
<evidence type="ECO:0000313" key="3">
    <source>
        <dbReference type="Proteomes" id="UP001232148"/>
    </source>
</evidence>
<dbReference type="EMBL" id="MU842882">
    <property type="protein sequence ID" value="KAK2028185.1"/>
    <property type="molecule type" value="Genomic_DNA"/>
</dbReference>
<sequence length="92" mass="10112">MSPPPALPHHLERPVRSPFHREPGRQATNDSARSGGTSSVAEKPCVGKGGRGLRTLARLHNLHIIPYRLTPPRSETSMGLSNVRLMYPSRPI</sequence>
<accession>A0AAD9M3Y8</accession>
<protein>
    <submittedName>
        <fullName evidence="2">Uncharacterized protein</fullName>
    </submittedName>
</protein>